<comment type="caution">
    <text evidence="2">The sequence shown here is derived from an EMBL/GenBank/DDBJ whole genome shotgun (WGS) entry which is preliminary data.</text>
</comment>
<evidence type="ECO:0000313" key="1">
    <source>
        <dbReference type="EMBL" id="PTN78178.1"/>
    </source>
</evidence>
<protein>
    <recommendedName>
        <fullName evidence="7">Phage portal protein</fullName>
    </recommendedName>
</protein>
<proteinExistence type="predicted"/>
<evidence type="ECO:0000313" key="6">
    <source>
        <dbReference type="Proteomes" id="UP000292223"/>
    </source>
</evidence>
<reference evidence="1 4" key="1">
    <citation type="submission" date="2018-04" db="EMBL/GenBank/DDBJ databases">
        <authorList>
            <person name="Van Tyne D."/>
        </authorList>
    </citation>
    <scope>NUCLEOTIDE SEQUENCE [LARGE SCALE GENOMIC DNA]</scope>
    <source>
        <strain evidence="1 4">B2535</strain>
    </source>
</reference>
<evidence type="ECO:0000313" key="5">
    <source>
        <dbReference type="Proteomes" id="UP000254396"/>
    </source>
</evidence>
<dbReference type="EMBL" id="PZZH01000001">
    <property type="protein sequence ID" value="PTN78178.1"/>
    <property type="molecule type" value="Genomic_DNA"/>
</dbReference>
<dbReference type="Proteomes" id="UP000254396">
    <property type="component" value="Unassembled WGS sequence"/>
</dbReference>
<name>A0A2S7M3F9_ENTFL</name>
<dbReference type="EMBL" id="UGIX01000001">
    <property type="protein sequence ID" value="STP65678.1"/>
    <property type="molecule type" value="Genomic_DNA"/>
</dbReference>
<dbReference type="Proteomes" id="UP000292223">
    <property type="component" value="Unassembled WGS sequence"/>
</dbReference>
<evidence type="ECO:0000313" key="4">
    <source>
        <dbReference type="Proteomes" id="UP000244140"/>
    </source>
</evidence>
<accession>A0A2S7M3F9</accession>
<evidence type="ECO:0000313" key="3">
    <source>
        <dbReference type="EMBL" id="STP65678.1"/>
    </source>
</evidence>
<dbReference type="RefSeq" id="WP_002359965.1">
    <property type="nucleotide sequence ID" value="NZ_AP026714.1"/>
</dbReference>
<evidence type="ECO:0000313" key="2">
    <source>
        <dbReference type="EMBL" id="RYU34587.1"/>
    </source>
</evidence>
<gene>
    <name evidence="1" type="ORF">DAI13_10620</name>
    <name evidence="2" type="ORF">EU507_03730</name>
    <name evidence="3" type="ORF">NCTC13379_01734</name>
</gene>
<dbReference type="EMBL" id="SEWT01000002">
    <property type="protein sequence ID" value="RYU34587.1"/>
    <property type="molecule type" value="Genomic_DNA"/>
</dbReference>
<sequence>MSETELVGKDELLKAMTMCNSCPDFNLNDLRGKGDNNYQLYDWLIHNLPTAQYVLGKLVELIFSNNLTTGDEKQDEILNNFLYGQTNPEGVTNYHVLVQSIKESIVYGRSGLRFLSKDDGLINVKCNHFGVAQILNKEHYGYKELIGFVIDKKGRAITDVDLREGEIDSEEYFKKGIFVFKNNDNILLPPEKFVNLRVDTSTPKGSSVFDSDIQRVLLIASVYKRLLYDIEYDGAGRLIFWADNANSNEESSNNFLNDTESATKRRQDKYKKEVEEIMKLVKDSNSTSVLAVSNAFKKMDHLPRVTKATEFLSYLNQEGEIMAQVFGVPNVLLGLGKISGNISMEKVIDNAMLNSIIPLRENIATQISSILTNNLKVPKVYFDKYELKSQSDINDRRLKVLTVAERLKALGKEDLANKIIEEEIQL</sequence>
<organism evidence="2 6">
    <name type="scientific">Enterococcus faecalis</name>
    <name type="common">Streptococcus faecalis</name>
    <dbReference type="NCBI Taxonomy" id="1351"/>
    <lineage>
        <taxon>Bacteria</taxon>
        <taxon>Bacillati</taxon>
        <taxon>Bacillota</taxon>
        <taxon>Bacilli</taxon>
        <taxon>Lactobacillales</taxon>
        <taxon>Enterococcaceae</taxon>
        <taxon>Enterococcus</taxon>
    </lineage>
</organism>
<evidence type="ECO:0008006" key="7">
    <source>
        <dbReference type="Google" id="ProtNLM"/>
    </source>
</evidence>
<reference evidence="2 6" key="3">
    <citation type="submission" date="2019-02" db="EMBL/GenBank/DDBJ databases">
        <title>From farm to fork: dissemination of Tn554::fexA-optrA in linezolid-resistant Enterococcus faecalis clones from chicken feces and meat in Tunisia.</title>
        <authorList>
            <person name="Tedim A.P."/>
            <person name="Elghaieb H."/>
            <person name="Abbassi M.S."/>
            <person name="Novais C."/>
            <person name="Hassen A."/>
            <person name="Peixe L."/>
            <person name="Freitas A.R."/>
        </authorList>
    </citation>
    <scope>NUCLEOTIDE SEQUENCE [LARGE SCALE GENOMIC DNA]</scope>
    <source>
        <strain evidence="2 6">728T</strain>
    </source>
</reference>
<reference evidence="3 5" key="2">
    <citation type="submission" date="2018-06" db="EMBL/GenBank/DDBJ databases">
        <authorList>
            <consortium name="Pathogen Informatics"/>
            <person name="Doyle S."/>
        </authorList>
    </citation>
    <scope>NUCLEOTIDE SEQUENCE [LARGE SCALE GENOMIC DNA]</scope>
    <source>
        <strain evidence="3 5">NCTC13379</strain>
    </source>
</reference>
<dbReference type="Proteomes" id="UP000244140">
    <property type="component" value="Unassembled WGS sequence"/>
</dbReference>
<dbReference type="AlphaFoldDB" id="A0A2S7M3F9"/>